<dbReference type="EMBL" id="JACHGW010000002">
    <property type="protein sequence ID" value="MBB6050009.1"/>
    <property type="molecule type" value="Genomic_DNA"/>
</dbReference>
<evidence type="ECO:0000256" key="4">
    <source>
        <dbReference type="ARBA" id="ARBA00011447"/>
    </source>
</evidence>
<evidence type="ECO:0000256" key="3">
    <source>
        <dbReference type="ARBA" id="ARBA00010869"/>
    </source>
</evidence>
<accession>A0A7W9SQA3</accession>
<evidence type="ECO:0000256" key="6">
    <source>
        <dbReference type="ARBA" id="ARBA00022248"/>
    </source>
</evidence>
<comment type="caution">
    <text evidence="11">The sequence shown here is derived from an EMBL/GenBank/DDBJ whole genome shotgun (WGS) entry which is preliminary data.</text>
</comment>
<gene>
    <name evidence="11" type="ORF">HNQ39_001800</name>
</gene>
<dbReference type="RefSeq" id="WP_221289931.1">
    <property type="nucleotide sequence ID" value="NZ_JACHGW010000002.1"/>
</dbReference>
<dbReference type="FunFam" id="3.40.50.1100:FF:000007">
    <property type="entry name" value="L-threonine dehydratase catabolic TdcB"/>
    <property type="match status" value="1"/>
</dbReference>
<dbReference type="PROSITE" id="PS51671">
    <property type="entry name" value="ACT"/>
    <property type="match status" value="1"/>
</dbReference>
<comment type="pathway">
    <text evidence="2">Amino-acid degradation; L-threonine degradation via propanoate pathway; propanoate from L-threonine: step 1/4.</text>
</comment>
<dbReference type="Gene3D" id="3.40.50.1100">
    <property type="match status" value="2"/>
</dbReference>
<evidence type="ECO:0000313" key="11">
    <source>
        <dbReference type="EMBL" id="MBB6050009.1"/>
    </source>
</evidence>
<dbReference type="InterPro" id="IPR044561">
    <property type="entry name" value="ACT_ThrD-II-like"/>
</dbReference>
<dbReference type="GO" id="GO:0003941">
    <property type="term" value="F:L-serine ammonia-lyase activity"/>
    <property type="evidence" value="ECO:0007669"/>
    <property type="project" value="TreeGrafter"/>
</dbReference>
<dbReference type="GO" id="GO:0009097">
    <property type="term" value="P:isoleucine biosynthetic process"/>
    <property type="evidence" value="ECO:0007669"/>
    <property type="project" value="TreeGrafter"/>
</dbReference>
<dbReference type="CDD" id="cd04886">
    <property type="entry name" value="ACT_ThrD-II-like"/>
    <property type="match status" value="1"/>
</dbReference>
<dbReference type="GO" id="GO:0006567">
    <property type="term" value="P:L-threonine catabolic process"/>
    <property type="evidence" value="ECO:0007669"/>
    <property type="project" value="InterPro"/>
</dbReference>
<dbReference type="InterPro" id="IPR000634">
    <property type="entry name" value="Ser/Thr_deHydtase_PyrdxlP-BS"/>
</dbReference>
<dbReference type="InterPro" id="IPR001926">
    <property type="entry name" value="TrpB-like_PALP"/>
</dbReference>
<evidence type="ECO:0000256" key="1">
    <source>
        <dbReference type="ARBA" id="ARBA00001933"/>
    </source>
</evidence>
<protein>
    <recommendedName>
        <fullName evidence="6">L-threonine dehydratase catabolic TdcB</fullName>
        <ecNumber evidence="5">4.3.1.19</ecNumber>
    </recommendedName>
</protein>
<dbReference type="AlphaFoldDB" id="A0A7W9SQA3"/>
<sequence length="404" mass="42704">MVSPEMIRHAYESCVRERVRRTPLYTSGAVSAQTGCVGLHLKMENLQATGSFKIRGATWRIATMTDDEKARGVIAASAGNHAQGVALAARMADIPATIFMPERASIAKVKATEGYGATVVLEGANFDEAVAAAKARAQETGAVFISAYDDDDIITGQGSLGLELLDELPELDTVIIPIGGGGLFSGVARAVKAARPSCRIIGVQAAGANAAAQSFHAGKLVPRLTPCETIADGIAIKAPSERTFEYIKSLADDVVTVSDERIAEAILLLLTRMKVLVEPSGAAGLAALLSHPGLGVGQTACILCGGNIDLKLLSDLIERGMIRSSRYFHFFTSCPDRPGGLAALLDTIAKAGGNVMEVTHNRISAEIPYGRTGVEMLIEVRGEEHIARIEERLQVGGYPVRRLD</sequence>
<keyword evidence="7" id="KW-0021">Allosteric enzyme</keyword>
<feature type="domain" description="ACT" evidence="10">
    <location>
        <begin position="329"/>
        <end position="404"/>
    </location>
</feature>
<keyword evidence="12" id="KW-1185">Reference proteome</keyword>
<dbReference type="GO" id="GO:0030170">
    <property type="term" value="F:pyridoxal phosphate binding"/>
    <property type="evidence" value="ECO:0007669"/>
    <property type="project" value="InterPro"/>
</dbReference>
<dbReference type="InterPro" id="IPR036052">
    <property type="entry name" value="TrpB-like_PALP_sf"/>
</dbReference>
<comment type="subunit">
    <text evidence="4">In the native structure, TdcB is in a dimeric form, whereas in the TdcB-AMP complex, it exists in a tetrameric form (dimer of dimers).</text>
</comment>
<dbReference type="PANTHER" id="PTHR48078">
    <property type="entry name" value="THREONINE DEHYDRATASE, MITOCHONDRIAL-RELATED"/>
    <property type="match status" value="1"/>
</dbReference>
<dbReference type="CDD" id="cd01562">
    <property type="entry name" value="Thr-dehyd"/>
    <property type="match status" value="1"/>
</dbReference>
<dbReference type="Gene3D" id="3.30.70.260">
    <property type="match status" value="1"/>
</dbReference>
<dbReference type="InterPro" id="IPR050147">
    <property type="entry name" value="Ser/Thr_Dehydratase"/>
</dbReference>
<dbReference type="PANTHER" id="PTHR48078:SF6">
    <property type="entry name" value="L-THREONINE DEHYDRATASE CATABOLIC TDCB"/>
    <property type="match status" value="1"/>
</dbReference>
<dbReference type="SUPFAM" id="SSF53686">
    <property type="entry name" value="Tryptophan synthase beta subunit-like PLP-dependent enzymes"/>
    <property type="match status" value="1"/>
</dbReference>
<evidence type="ECO:0000256" key="2">
    <source>
        <dbReference type="ARBA" id="ARBA00004958"/>
    </source>
</evidence>
<keyword evidence="9 11" id="KW-0456">Lyase</keyword>
<dbReference type="PROSITE" id="PS00165">
    <property type="entry name" value="DEHYDRATASE_SER_THR"/>
    <property type="match status" value="1"/>
</dbReference>
<dbReference type="Proteomes" id="UP000520814">
    <property type="component" value="Unassembled WGS sequence"/>
</dbReference>
<dbReference type="InterPro" id="IPR002912">
    <property type="entry name" value="ACT_dom"/>
</dbReference>
<comment type="cofactor">
    <cofactor evidence="1">
        <name>pyridoxal 5'-phosphate</name>
        <dbReference type="ChEBI" id="CHEBI:597326"/>
    </cofactor>
</comment>
<dbReference type="InterPro" id="IPR005789">
    <property type="entry name" value="Thr_deHydtase_catblc"/>
</dbReference>
<evidence type="ECO:0000256" key="7">
    <source>
        <dbReference type="ARBA" id="ARBA00022533"/>
    </source>
</evidence>
<dbReference type="GO" id="GO:0006565">
    <property type="term" value="P:L-serine catabolic process"/>
    <property type="evidence" value="ECO:0007669"/>
    <property type="project" value="TreeGrafter"/>
</dbReference>
<dbReference type="EC" id="4.3.1.19" evidence="5"/>
<reference evidence="11 12" key="1">
    <citation type="submission" date="2020-08" db="EMBL/GenBank/DDBJ databases">
        <title>Genomic Encyclopedia of Type Strains, Phase IV (KMG-IV): sequencing the most valuable type-strain genomes for metagenomic binning, comparative biology and taxonomic classification.</title>
        <authorList>
            <person name="Goeker M."/>
        </authorList>
    </citation>
    <scope>NUCLEOTIDE SEQUENCE [LARGE SCALE GENOMIC DNA]</scope>
    <source>
        <strain evidence="11 12">DSM 23562</strain>
    </source>
</reference>
<keyword evidence="8" id="KW-0663">Pyridoxal phosphate</keyword>
<dbReference type="Pfam" id="PF00291">
    <property type="entry name" value="PALP"/>
    <property type="match status" value="1"/>
</dbReference>
<evidence type="ECO:0000256" key="5">
    <source>
        <dbReference type="ARBA" id="ARBA00012096"/>
    </source>
</evidence>
<dbReference type="GO" id="GO:0004794">
    <property type="term" value="F:threonine deaminase activity"/>
    <property type="evidence" value="ECO:0007669"/>
    <property type="project" value="UniProtKB-EC"/>
</dbReference>
<evidence type="ECO:0000256" key="8">
    <source>
        <dbReference type="ARBA" id="ARBA00022898"/>
    </source>
</evidence>
<comment type="similarity">
    <text evidence="3">Belongs to the serine/threonine dehydratase family.</text>
</comment>
<organism evidence="11 12">
    <name type="scientific">Armatimonas rosea</name>
    <dbReference type="NCBI Taxonomy" id="685828"/>
    <lineage>
        <taxon>Bacteria</taxon>
        <taxon>Bacillati</taxon>
        <taxon>Armatimonadota</taxon>
        <taxon>Armatimonadia</taxon>
        <taxon>Armatimonadales</taxon>
        <taxon>Armatimonadaceae</taxon>
        <taxon>Armatimonas</taxon>
    </lineage>
</organism>
<name>A0A7W9SQA3_ARMRO</name>
<proteinExistence type="inferred from homology"/>
<dbReference type="Pfam" id="PF01842">
    <property type="entry name" value="ACT"/>
    <property type="match status" value="1"/>
</dbReference>
<dbReference type="NCBIfam" id="TIGR01127">
    <property type="entry name" value="ilvA_1Cterm"/>
    <property type="match status" value="1"/>
</dbReference>
<evidence type="ECO:0000313" key="12">
    <source>
        <dbReference type="Proteomes" id="UP000520814"/>
    </source>
</evidence>
<evidence type="ECO:0000259" key="10">
    <source>
        <dbReference type="PROSITE" id="PS51671"/>
    </source>
</evidence>
<evidence type="ECO:0000256" key="9">
    <source>
        <dbReference type="ARBA" id="ARBA00023239"/>
    </source>
</evidence>